<keyword evidence="6 16" id="KW-0645">Protease</keyword>
<dbReference type="SUPFAM" id="SSF56519">
    <property type="entry name" value="Penicillin binding protein dimerisation domain"/>
    <property type="match status" value="1"/>
</dbReference>
<evidence type="ECO:0000256" key="14">
    <source>
        <dbReference type="ARBA" id="ARBA00023306"/>
    </source>
</evidence>
<evidence type="ECO:0000256" key="7">
    <source>
        <dbReference type="ARBA" id="ARBA00022692"/>
    </source>
</evidence>
<name>A0ABP3WI46_9GAMM</name>
<keyword evidence="9 16" id="KW-0133">Cell shape</keyword>
<comment type="pathway">
    <text evidence="16">Cell wall biogenesis; peptidoglycan biosynthesis.</text>
</comment>
<comment type="catalytic activity">
    <reaction evidence="16">
        <text>Preferential cleavage: (Ac)2-L-Lys-D-Ala-|-D-Ala. Also transpeptidation of peptidyl-alanyl moieties that are N-acyl substituents of D-alanine.</text>
        <dbReference type="EC" id="3.4.16.4"/>
    </reaction>
</comment>
<dbReference type="EC" id="3.4.16.4" evidence="16"/>
<evidence type="ECO:0000256" key="10">
    <source>
        <dbReference type="ARBA" id="ARBA00022984"/>
    </source>
</evidence>
<evidence type="ECO:0000256" key="9">
    <source>
        <dbReference type="ARBA" id="ARBA00022960"/>
    </source>
</evidence>
<feature type="region of interest" description="Disordered" evidence="17">
    <location>
        <begin position="573"/>
        <end position="599"/>
    </location>
</feature>
<evidence type="ECO:0000256" key="15">
    <source>
        <dbReference type="ARBA" id="ARBA00023316"/>
    </source>
</evidence>
<keyword evidence="3 16" id="KW-0997">Cell inner membrane</keyword>
<dbReference type="RefSeq" id="WP_343816346.1">
    <property type="nucleotide sequence ID" value="NZ_BAAAFA010000003.1"/>
</dbReference>
<feature type="active site" description="Acyl-ester intermediate" evidence="16">
    <location>
        <position position="302"/>
    </location>
</feature>
<accession>A0ABP3WI46</accession>
<feature type="domain" description="Penicillin-binding protein dimerisation" evidence="19">
    <location>
        <begin position="64"/>
        <end position="214"/>
    </location>
</feature>
<dbReference type="InterPro" id="IPR036138">
    <property type="entry name" value="PBP_dimer_sf"/>
</dbReference>
<evidence type="ECO:0000256" key="5">
    <source>
        <dbReference type="ARBA" id="ARBA00022645"/>
    </source>
</evidence>
<comment type="similarity">
    <text evidence="16">Belongs to the transpeptidase family. FtsI subfamily.</text>
</comment>
<keyword evidence="8 16" id="KW-0378">Hydrolase</keyword>
<evidence type="ECO:0000256" key="1">
    <source>
        <dbReference type="ARBA" id="ARBA00004370"/>
    </source>
</evidence>
<dbReference type="InterPro" id="IPR012338">
    <property type="entry name" value="Beta-lactam/transpept-like"/>
</dbReference>
<protein>
    <recommendedName>
        <fullName evidence="16">Peptidoglycan D,D-transpeptidase FtsI</fullName>
        <ecNumber evidence="16">3.4.16.4</ecNumber>
    </recommendedName>
    <alternativeName>
        <fullName evidence="16">Penicillin-binding protein 3</fullName>
        <shortName evidence="16">PBP-3</shortName>
    </alternativeName>
</protein>
<dbReference type="InterPro" id="IPR050515">
    <property type="entry name" value="Beta-lactam/transpept"/>
</dbReference>
<organism evidence="20 21">
    <name type="scientific">Colwellia asteriadis</name>
    <dbReference type="NCBI Taxonomy" id="517723"/>
    <lineage>
        <taxon>Bacteria</taxon>
        <taxon>Pseudomonadati</taxon>
        <taxon>Pseudomonadota</taxon>
        <taxon>Gammaproteobacteria</taxon>
        <taxon>Alteromonadales</taxon>
        <taxon>Colwelliaceae</taxon>
        <taxon>Colwellia</taxon>
    </lineage>
</organism>
<evidence type="ECO:0000256" key="17">
    <source>
        <dbReference type="SAM" id="MobiDB-lite"/>
    </source>
</evidence>
<evidence type="ECO:0000259" key="19">
    <source>
        <dbReference type="Pfam" id="PF03717"/>
    </source>
</evidence>
<keyword evidence="2 16" id="KW-1003">Cell membrane</keyword>
<dbReference type="Proteomes" id="UP001500021">
    <property type="component" value="Unassembled WGS sequence"/>
</dbReference>
<evidence type="ECO:0000256" key="8">
    <source>
        <dbReference type="ARBA" id="ARBA00022801"/>
    </source>
</evidence>
<reference evidence="21" key="1">
    <citation type="journal article" date="2019" name="Int. J. Syst. Evol. Microbiol.">
        <title>The Global Catalogue of Microorganisms (GCM) 10K type strain sequencing project: providing services to taxonomists for standard genome sequencing and annotation.</title>
        <authorList>
            <consortium name="The Broad Institute Genomics Platform"/>
            <consortium name="The Broad Institute Genome Sequencing Center for Infectious Disease"/>
            <person name="Wu L."/>
            <person name="Ma J."/>
        </authorList>
    </citation>
    <scope>NUCLEOTIDE SEQUENCE [LARGE SCALE GENOMIC DNA]</scope>
    <source>
        <strain evidence="21">JCM 15608</strain>
    </source>
</reference>
<sequence>MKNKKTNSNSQPNTAAWRYYLVLVAVGIIYLGLMARSAYIQVIEPEMLQAQGDMRSMRVAEKRVQRGSILDRNGSELAISVPVETVWADPKIIMDNNALTMTEHWQALADVLDQDITQLTTRVAKNSRKRFIYLERKISPAIATYIKQLKIPGIHLRKESKRFYPTGEISAHLLGFTNVDDKGIEGIEGMYDQLLTGKGGEKRFRKDAQGRKVEIISVEQAEQAEDVTLSIDQRIQAIAYKELKGAVQAFKAASGSVIVANIHTGEILAMTNSPSYNPNNRRNTAIHRFRNRAITDIYEPGSTMKPLTALTALEFGSVSPNDIIDTSPGWMRLGGRRVSDPRNRGKLSIEDILVTSSNMGTTKLALSVPKNYLLDKFFEVGFGEETGTRLIGESMGMMHDRSRWSQFELATLSWGAGLAITPAQLTRFYMAVANGGIKRKLTIIKADSELAKAEQKISADMQEERIFSQKNSNAVVEMLETVVNEHVPLAKVNGYRVGGKTGTSIKAVAGGYGNDYVGLFAGMAPISKPEIVVVVVINEPSGDLYHGGEVAAPVFSRVMKGALRVLNIAPDGQEKQVAESQKNTDKQTPLDTVSRGDHV</sequence>
<evidence type="ECO:0000256" key="3">
    <source>
        <dbReference type="ARBA" id="ARBA00022519"/>
    </source>
</evidence>
<dbReference type="Gene3D" id="3.90.1310.10">
    <property type="entry name" value="Penicillin-binding protein 2a (Domain 2)"/>
    <property type="match status" value="1"/>
</dbReference>
<evidence type="ECO:0000256" key="11">
    <source>
        <dbReference type="ARBA" id="ARBA00022989"/>
    </source>
</evidence>
<evidence type="ECO:0000256" key="4">
    <source>
        <dbReference type="ARBA" id="ARBA00022618"/>
    </source>
</evidence>
<evidence type="ECO:0000256" key="2">
    <source>
        <dbReference type="ARBA" id="ARBA00022475"/>
    </source>
</evidence>
<comment type="subcellular location">
    <subcellularLocation>
        <location evidence="16">Cell inner membrane</location>
        <topology evidence="16">Single-pass membrane protein</topology>
    </subcellularLocation>
    <subcellularLocation>
        <location evidence="1">Membrane</location>
    </subcellularLocation>
</comment>
<keyword evidence="21" id="KW-1185">Reference proteome</keyword>
<keyword evidence="4 16" id="KW-0132">Cell division</keyword>
<evidence type="ECO:0000259" key="18">
    <source>
        <dbReference type="Pfam" id="PF00905"/>
    </source>
</evidence>
<evidence type="ECO:0000256" key="6">
    <source>
        <dbReference type="ARBA" id="ARBA00022670"/>
    </source>
</evidence>
<dbReference type="Gene3D" id="3.30.450.330">
    <property type="match status" value="1"/>
</dbReference>
<keyword evidence="5 16" id="KW-0121">Carboxypeptidase</keyword>
<keyword evidence="14 16" id="KW-0131">Cell cycle</keyword>
<feature type="transmembrane region" description="Helical" evidence="16">
    <location>
        <begin position="20"/>
        <end position="39"/>
    </location>
</feature>
<keyword evidence="7 16" id="KW-0812">Transmembrane</keyword>
<evidence type="ECO:0000256" key="12">
    <source>
        <dbReference type="ARBA" id="ARBA00023136"/>
    </source>
</evidence>
<dbReference type="InterPro" id="IPR005311">
    <property type="entry name" value="PBP_dimer"/>
</dbReference>
<comment type="caution">
    <text evidence="20">The sequence shown here is derived from an EMBL/GenBank/DDBJ whole genome shotgun (WGS) entry which is preliminary data.</text>
</comment>
<feature type="compositionally biased region" description="Basic and acidic residues" evidence="17">
    <location>
        <begin position="573"/>
        <end position="585"/>
    </location>
</feature>
<gene>
    <name evidence="16" type="primary">ftsI</name>
    <name evidence="20" type="ORF">GCM10009111_12740</name>
</gene>
<evidence type="ECO:0000313" key="21">
    <source>
        <dbReference type="Proteomes" id="UP001500021"/>
    </source>
</evidence>
<dbReference type="PANTHER" id="PTHR30627">
    <property type="entry name" value="PEPTIDOGLYCAN D,D-TRANSPEPTIDASE"/>
    <property type="match status" value="1"/>
</dbReference>
<dbReference type="InterPro" id="IPR037532">
    <property type="entry name" value="FtsI_transpept"/>
</dbReference>
<comment type="function">
    <text evidence="16">Catalyzes cross-linking of the peptidoglycan cell wall at the division septum.</text>
</comment>
<dbReference type="HAMAP" id="MF_02080">
    <property type="entry name" value="FtsI_transpept"/>
    <property type="match status" value="1"/>
</dbReference>
<dbReference type="Pfam" id="PF03717">
    <property type="entry name" value="PBP_dimer"/>
    <property type="match status" value="1"/>
</dbReference>
<dbReference type="InterPro" id="IPR001460">
    <property type="entry name" value="PCN-bd_Tpept"/>
</dbReference>
<proteinExistence type="inferred from homology"/>
<evidence type="ECO:0000256" key="16">
    <source>
        <dbReference type="HAMAP-Rule" id="MF_02080"/>
    </source>
</evidence>
<keyword evidence="12 16" id="KW-0472">Membrane</keyword>
<keyword evidence="11 16" id="KW-1133">Transmembrane helix</keyword>
<evidence type="ECO:0000313" key="20">
    <source>
        <dbReference type="EMBL" id="GAA0815007.1"/>
    </source>
</evidence>
<dbReference type="SUPFAM" id="SSF56601">
    <property type="entry name" value="beta-lactamase/transpeptidase-like"/>
    <property type="match status" value="1"/>
</dbReference>
<dbReference type="Pfam" id="PF00905">
    <property type="entry name" value="Transpeptidase"/>
    <property type="match status" value="1"/>
</dbReference>
<evidence type="ECO:0000256" key="13">
    <source>
        <dbReference type="ARBA" id="ARBA00023210"/>
    </source>
</evidence>
<dbReference type="Gene3D" id="3.40.710.10">
    <property type="entry name" value="DD-peptidase/beta-lactamase superfamily"/>
    <property type="match status" value="1"/>
</dbReference>
<keyword evidence="13 16" id="KW-0717">Septation</keyword>
<dbReference type="EMBL" id="BAAAFA010000003">
    <property type="protein sequence ID" value="GAA0815007.1"/>
    <property type="molecule type" value="Genomic_DNA"/>
</dbReference>
<feature type="domain" description="Penicillin-binding protein transpeptidase" evidence="18">
    <location>
        <begin position="255"/>
        <end position="560"/>
    </location>
</feature>
<keyword evidence="10 16" id="KW-0573">Peptidoglycan synthesis</keyword>
<dbReference type="PANTHER" id="PTHR30627:SF1">
    <property type="entry name" value="PEPTIDOGLYCAN D,D-TRANSPEPTIDASE FTSI"/>
    <property type="match status" value="1"/>
</dbReference>
<keyword evidence="15 16" id="KW-0961">Cell wall biogenesis/degradation</keyword>